<feature type="region of interest" description="Disordered" evidence="1">
    <location>
        <begin position="134"/>
        <end position="153"/>
    </location>
</feature>
<comment type="caution">
    <text evidence="2">The sequence shown here is derived from an EMBL/GenBank/DDBJ whole genome shotgun (WGS) entry which is preliminary data.</text>
</comment>
<gene>
    <name evidence="2" type="ORF">LCGC14_0910920</name>
</gene>
<feature type="region of interest" description="Disordered" evidence="1">
    <location>
        <begin position="74"/>
        <end position="123"/>
    </location>
</feature>
<proteinExistence type="predicted"/>
<name>A0A0F9PEH7_9ZZZZ</name>
<reference evidence="2" key="1">
    <citation type="journal article" date="2015" name="Nature">
        <title>Complex archaea that bridge the gap between prokaryotes and eukaryotes.</title>
        <authorList>
            <person name="Spang A."/>
            <person name="Saw J.H."/>
            <person name="Jorgensen S.L."/>
            <person name="Zaremba-Niedzwiedzka K."/>
            <person name="Martijn J."/>
            <person name="Lind A.E."/>
            <person name="van Eijk R."/>
            <person name="Schleper C."/>
            <person name="Guy L."/>
            <person name="Ettema T.J."/>
        </authorList>
    </citation>
    <scope>NUCLEOTIDE SEQUENCE</scope>
</reference>
<feature type="compositionally biased region" description="Acidic residues" evidence="1">
    <location>
        <begin position="91"/>
        <end position="114"/>
    </location>
</feature>
<organism evidence="2">
    <name type="scientific">marine sediment metagenome</name>
    <dbReference type="NCBI Taxonomy" id="412755"/>
    <lineage>
        <taxon>unclassified sequences</taxon>
        <taxon>metagenomes</taxon>
        <taxon>ecological metagenomes</taxon>
    </lineage>
</organism>
<evidence type="ECO:0000313" key="2">
    <source>
        <dbReference type="EMBL" id="KKN22862.1"/>
    </source>
</evidence>
<accession>A0A0F9PEH7</accession>
<evidence type="ECO:0000256" key="1">
    <source>
        <dbReference type="SAM" id="MobiDB-lite"/>
    </source>
</evidence>
<dbReference type="EMBL" id="LAZR01003024">
    <property type="protein sequence ID" value="KKN22862.1"/>
    <property type="molecule type" value="Genomic_DNA"/>
</dbReference>
<sequence>MADISKEKVRELIDEIRGSTAIDSVKEQVKKVIEADKLKAEEVKKAGLEVKKDITDKLKKIKDDLKAEEKLKAEIEKKKGDKKSGKKKGNEEDDEEDEEFQEGEEDTGSDEEGTAESKIKALTKTLEKMNKEIKALKKRKNYRTKPPKSKKVDELSDFIKQNTQLMDSDIFV</sequence>
<feature type="compositionally biased region" description="Basic residues" evidence="1">
    <location>
        <begin position="136"/>
        <end position="149"/>
    </location>
</feature>
<dbReference type="AlphaFoldDB" id="A0A0F9PEH7"/>
<feature type="compositionally biased region" description="Basic and acidic residues" evidence="1">
    <location>
        <begin position="74"/>
        <end position="83"/>
    </location>
</feature>
<protein>
    <submittedName>
        <fullName evidence="2">Uncharacterized protein</fullName>
    </submittedName>
</protein>